<keyword evidence="3" id="KW-1185">Reference proteome</keyword>
<feature type="coiled-coil region" evidence="1">
    <location>
        <begin position="1"/>
        <end position="32"/>
    </location>
</feature>
<proteinExistence type="predicted"/>
<dbReference type="OrthoDB" id="10536881at2759"/>
<protein>
    <submittedName>
        <fullName evidence="2">Uncharacterized protein</fullName>
    </submittedName>
</protein>
<organism evidence="2 3">
    <name type="scientific">Candolleomyces aberdarensis</name>
    <dbReference type="NCBI Taxonomy" id="2316362"/>
    <lineage>
        <taxon>Eukaryota</taxon>
        <taxon>Fungi</taxon>
        <taxon>Dikarya</taxon>
        <taxon>Basidiomycota</taxon>
        <taxon>Agaricomycotina</taxon>
        <taxon>Agaricomycetes</taxon>
        <taxon>Agaricomycetidae</taxon>
        <taxon>Agaricales</taxon>
        <taxon>Agaricineae</taxon>
        <taxon>Psathyrellaceae</taxon>
        <taxon>Candolleomyces</taxon>
    </lineage>
</organism>
<accession>A0A4Q2D4X2</accession>
<gene>
    <name evidence="2" type="ORF">EST38_g12472</name>
</gene>
<dbReference type="AlphaFoldDB" id="A0A4Q2D4X2"/>
<name>A0A4Q2D4X2_9AGAR</name>
<evidence type="ECO:0000313" key="2">
    <source>
        <dbReference type="EMBL" id="RXW13384.1"/>
    </source>
</evidence>
<sequence>MQETEVKYEKMVAELREYIAQHDATIVDLKERNLGLESTIKDRDEQISKVCEALNLEVTQGKAVISSLRREVEEKTKEAQDWKEYSKYREHHFSARPPLTTEQDASELSLTGIIPEKTRKIEELRDRFSECYSQLKSMEAEMPVHTKL</sequence>
<comment type="caution">
    <text evidence="2">The sequence shown here is derived from an EMBL/GenBank/DDBJ whole genome shotgun (WGS) entry which is preliminary data.</text>
</comment>
<evidence type="ECO:0000313" key="3">
    <source>
        <dbReference type="Proteomes" id="UP000290288"/>
    </source>
</evidence>
<evidence type="ECO:0000256" key="1">
    <source>
        <dbReference type="SAM" id="Coils"/>
    </source>
</evidence>
<dbReference type="EMBL" id="SDEE01000933">
    <property type="protein sequence ID" value="RXW13384.1"/>
    <property type="molecule type" value="Genomic_DNA"/>
</dbReference>
<reference evidence="2 3" key="1">
    <citation type="submission" date="2019-01" db="EMBL/GenBank/DDBJ databases">
        <title>Draft genome sequence of Psathyrella aberdarensis IHI B618.</title>
        <authorList>
            <person name="Buettner E."/>
            <person name="Kellner H."/>
        </authorList>
    </citation>
    <scope>NUCLEOTIDE SEQUENCE [LARGE SCALE GENOMIC DNA]</scope>
    <source>
        <strain evidence="2 3">IHI B618</strain>
    </source>
</reference>
<keyword evidence="1" id="KW-0175">Coiled coil</keyword>
<dbReference type="Proteomes" id="UP000290288">
    <property type="component" value="Unassembled WGS sequence"/>
</dbReference>